<organism evidence="3 4">
    <name type="scientific">Schizopora paradoxa</name>
    <dbReference type="NCBI Taxonomy" id="27342"/>
    <lineage>
        <taxon>Eukaryota</taxon>
        <taxon>Fungi</taxon>
        <taxon>Dikarya</taxon>
        <taxon>Basidiomycota</taxon>
        <taxon>Agaricomycotina</taxon>
        <taxon>Agaricomycetes</taxon>
        <taxon>Hymenochaetales</taxon>
        <taxon>Schizoporaceae</taxon>
        <taxon>Schizopora</taxon>
    </lineage>
</organism>
<evidence type="ECO:0000256" key="2">
    <source>
        <dbReference type="SAM" id="Phobius"/>
    </source>
</evidence>
<gene>
    <name evidence="3" type="ORF">SCHPADRAFT_876319</name>
</gene>
<evidence type="ECO:0000256" key="1">
    <source>
        <dbReference type="SAM" id="MobiDB-lite"/>
    </source>
</evidence>
<dbReference type="SUPFAM" id="SSF103473">
    <property type="entry name" value="MFS general substrate transporter"/>
    <property type="match status" value="1"/>
</dbReference>
<dbReference type="Proteomes" id="UP000053477">
    <property type="component" value="Unassembled WGS sequence"/>
</dbReference>
<dbReference type="STRING" id="27342.A0A0H2RIH8"/>
<dbReference type="InterPro" id="IPR050327">
    <property type="entry name" value="Proton-linked_MCT"/>
</dbReference>
<name>A0A0H2RIH8_9AGAM</name>
<feature type="region of interest" description="Disordered" evidence="1">
    <location>
        <begin position="12"/>
        <end position="46"/>
    </location>
</feature>
<dbReference type="PANTHER" id="PTHR11360:SF287">
    <property type="entry name" value="MFS MONOCARBOXYLATE TRANSPORTER"/>
    <property type="match status" value="1"/>
</dbReference>
<dbReference type="OrthoDB" id="2213137at2759"/>
<feature type="transmembrane region" description="Helical" evidence="2">
    <location>
        <begin position="99"/>
        <end position="122"/>
    </location>
</feature>
<accession>A0A0H2RIH8</accession>
<keyword evidence="4" id="KW-1185">Reference proteome</keyword>
<feature type="compositionally biased region" description="Basic and acidic residues" evidence="1">
    <location>
        <begin position="30"/>
        <end position="41"/>
    </location>
</feature>
<sequence length="179" mass="20015">MTATSLSIELEIHSSPHLPSPEDDISTQQLRDRDSSSEHQDQNVSSLAPVDGGIRAWSFLAGSFIIETFVFGIPNSFGVFLDSYMHDAEFSSQPHARTILPLIGTLSSGIMYCAGVVLYPILARHPRWRRRMMWIGVFLCWLGLFLASFATKIFHLLLFQGVAYGVGGCKFFRFHNSSL</sequence>
<feature type="transmembrane region" description="Helical" evidence="2">
    <location>
        <begin position="56"/>
        <end position="79"/>
    </location>
</feature>
<proteinExistence type="predicted"/>
<feature type="transmembrane region" description="Helical" evidence="2">
    <location>
        <begin position="134"/>
        <end position="158"/>
    </location>
</feature>
<keyword evidence="2" id="KW-0812">Transmembrane</keyword>
<protein>
    <recommendedName>
        <fullName evidence="5">Major facilitator superfamily (MFS) profile domain-containing protein</fullName>
    </recommendedName>
</protein>
<evidence type="ECO:0000313" key="3">
    <source>
        <dbReference type="EMBL" id="KLO11805.1"/>
    </source>
</evidence>
<dbReference type="InParanoid" id="A0A0H2RIH8"/>
<keyword evidence="2" id="KW-1133">Transmembrane helix</keyword>
<dbReference type="PANTHER" id="PTHR11360">
    <property type="entry name" value="MONOCARBOXYLATE TRANSPORTER"/>
    <property type="match status" value="1"/>
</dbReference>
<evidence type="ECO:0008006" key="5">
    <source>
        <dbReference type="Google" id="ProtNLM"/>
    </source>
</evidence>
<dbReference type="EMBL" id="KQ085991">
    <property type="protein sequence ID" value="KLO11805.1"/>
    <property type="molecule type" value="Genomic_DNA"/>
</dbReference>
<dbReference type="AlphaFoldDB" id="A0A0H2RIH8"/>
<evidence type="ECO:0000313" key="4">
    <source>
        <dbReference type="Proteomes" id="UP000053477"/>
    </source>
</evidence>
<dbReference type="InterPro" id="IPR036259">
    <property type="entry name" value="MFS_trans_sf"/>
</dbReference>
<dbReference type="Gene3D" id="1.20.1250.20">
    <property type="entry name" value="MFS general substrate transporter like domains"/>
    <property type="match status" value="1"/>
</dbReference>
<keyword evidence="2" id="KW-0472">Membrane</keyword>
<reference evidence="3 4" key="1">
    <citation type="submission" date="2015-04" db="EMBL/GenBank/DDBJ databases">
        <title>Complete genome sequence of Schizopora paradoxa KUC8140, a cosmopolitan wood degrader in East Asia.</title>
        <authorList>
            <consortium name="DOE Joint Genome Institute"/>
            <person name="Min B."/>
            <person name="Park H."/>
            <person name="Jang Y."/>
            <person name="Kim J.-J."/>
            <person name="Kim K.H."/>
            <person name="Pangilinan J."/>
            <person name="Lipzen A."/>
            <person name="Riley R."/>
            <person name="Grigoriev I.V."/>
            <person name="Spatafora J.W."/>
            <person name="Choi I.-G."/>
        </authorList>
    </citation>
    <scope>NUCLEOTIDE SEQUENCE [LARGE SCALE GENOMIC DNA]</scope>
    <source>
        <strain evidence="3 4">KUC8140</strain>
    </source>
</reference>